<gene>
    <name evidence="2" type="ORF">GCM10009854_08250</name>
</gene>
<keyword evidence="1" id="KW-0732">Signal</keyword>
<name>A0ABN3FQ73_9PSEU</name>
<reference evidence="2 3" key="1">
    <citation type="journal article" date="2019" name="Int. J. Syst. Evol. Microbiol.">
        <title>The Global Catalogue of Microorganisms (GCM) 10K type strain sequencing project: providing services to taxonomists for standard genome sequencing and annotation.</title>
        <authorList>
            <consortium name="The Broad Institute Genomics Platform"/>
            <consortium name="The Broad Institute Genome Sequencing Center for Infectious Disease"/>
            <person name="Wu L."/>
            <person name="Ma J."/>
        </authorList>
    </citation>
    <scope>NUCLEOTIDE SEQUENCE [LARGE SCALE GENOMIC DNA]</scope>
    <source>
        <strain evidence="2 3">JCM 16221</strain>
    </source>
</reference>
<evidence type="ECO:0000256" key="1">
    <source>
        <dbReference type="SAM" id="SignalP"/>
    </source>
</evidence>
<dbReference type="EMBL" id="BAAARA010000002">
    <property type="protein sequence ID" value="GAA2334819.1"/>
    <property type="molecule type" value="Genomic_DNA"/>
</dbReference>
<accession>A0ABN3FQ73</accession>
<feature type="signal peptide" evidence="1">
    <location>
        <begin position="1"/>
        <end position="24"/>
    </location>
</feature>
<sequence>MLRTTAAAVLAAAAATALAVPATAAPQPVQVHLGEVKCQDLSSTVAMVPELQEAFQDAAHTPVVGYRITAGPDAPMTEYQFKVNGEVKGSGAVGAEGLVSSSTSIPNNKQVLVEVTSGDKVLATRTYHPTC</sequence>
<feature type="chain" id="PRO_5046688618" evidence="1">
    <location>
        <begin position="25"/>
        <end position="131"/>
    </location>
</feature>
<dbReference type="RefSeq" id="WP_344126691.1">
    <property type="nucleotide sequence ID" value="NZ_BAAARA010000002.1"/>
</dbReference>
<organism evidence="2 3">
    <name type="scientific">Saccharopolyspora halophila</name>
    <dbReference type="NCBI Taxonomy" id="405551"/>
    <lineage>
        <taxon>Bacteria</taxon>
        <taxon>Bacillati</taxon>
        <taxon>Actinomycetota</taxon>
        <taxon>Actinomycetes</taxon>
        <taxon>Pseudonocardiales</taxon>
        <taxon>Pseudonocardiaceae</taxon>
        <taxon>Saccharopolyspora</taxon>
    </lineage>
</organism>
<protein>
    <submittedName>
        <fullName evidence="2">Uncharacterized protein</fullName>
    </submittedName>
</protein>
<proteinExistence type="predicted"/>
<evidence type="ECO:0000313" key="2">
    <source>
        <dbReference type="EMBL" id="GAA2334819.1"/>
    </source>
</evidence>
<dbReference type="Proteomes" id="UP001501218">
    <property type="component" value="Unassembled WGS sequence"/>
</dbReference>
<comment type="caution">
    <text evidence="2">The sequence shown here is derived from an EMBL/GenBank/DDBJ whole genome shotgun (WGS) entry which is preliminary data.</text>
</comment>
<keyword evidence="3" id="KW-1185">Reference proteome</keyword>
<evidence type="ECO:0000313" key="3">
    <source>
        <dbReference type="Proteomes" id="UP001501218"/>
    </source>
</evidence>